<proteinExistence type="predicted"/>
<organism evidence="1">
    <name type="scientific">marine sediment metagenome</name>
    <dbReference type="NCBI Taxonomy" id="412755"/>
    <lineage>
        <taxon>unclassified sequences</taxon>
        <taxon>metagenomes</taxon>
        <taxon>ecological metagenomes</taxon>
    </lineage>
</organism>
<evidence type="ECO:0000313" key="1">
    <source>
        <dbReference type="EMBL" id="GAI28394.1"/>
    </source>
</evidence>
<dbReference type="AlphaFoldDB" id="X1PBU7"/>
<gene>
    <name evidence="1" type="ORF">S06H3_34245</name>
</gene>
<comment type="caution">
    <text evidence="1">The sequence shown here is derived from an EMBL/GenBank/DDBJ whole genome shotgun (WGS) entry which is preliminary data.</text>
</comment>
<accession>X1PBU7</accession>
<sequence>GPPSWYENIVLDRTLLLTNNGIVPDSYSQGDFWAIAWGNLRHWFRLSQPVDDFGTTPHYVRAPGHDYWWQYPEVCSQITNFLEQNFGVKWLSP</sequence>
<reference evidence="1" key="1">
    <citation type="journal article" date="2014" name="Front. Microbiol.">
        <title>High frequency of phylogenetically diverse reductive dehalogenase-homologous genes in deep subseafloor sedimentary metagenomes.</title>
        <authorList>
            <person name="Kawai M."/>
            <person name="Futagami T."/>
            <person name="Toyoda A."/>
            <person name="Takaki Y."/>
            <person name="Nishi S."/>
            <person name="Hori S."/>
            <person name="Arai W."/>
            <person name="Tsubouchi T."/>
            <person name="Morono Y."/>
            <person name="Uchiyama I."/>
            <person name="Ito T."/>
            <person name="Fujiyama A."/>
            <person name="Inagaki F."/>
            <person name="Takami H."/>
        </authorList>
    </citation>
    <scope>NUCLEOTIDE SEQUENCE</scope>
    <source>
        <strain evidence="1">Expedition CK06-06</strain>
    </source>
</reference>
<feature type="non-terminal residue" evidence="1">
    <location>
        <position position="1"/>
    </location>
</feature>
<dbReference type="EMBL" id="BARV01020533">
    <property type="protein sequence ID" value="GAI28394.1"/>
    <property type="molecule type" value="Genomic_DNA"/>
</dbReference>
<protein>
    <submittedName>
        <fullName evidence="1">Uncharacterized protein</fullName>
    </submittedName>
</protein>
<name>X1PBU7_9ZZZZ</name>